<dbReference type="EMBL" id="MU863703">
    <property type="protein sequence ID" value="KAK4096648.1"/>
    <property type="molecule type" value="Genomic_DNA"/>
</dbReference>
<feature type="chain" id="PRO_5042810112" evidence="2">
    <location>
        <begin position="19"/>
        <end position="119"/>
    </location>
</feature>
<comment type="caution">
    <text evidence="3">The sequence shown here is derived from an EMBL/GenBank/DDBJ whole genome shotgun (WGS) entry which is preliminary data.</text>
</comment>
<dbReference type="AlphaFoldDB" id="A0AAN6PRZ9"/>
<dbReference type="Proteomes" id="UP001305647">
    <property type="component" value="Unassembled WGS sequence"/>
</dbReference>
<proteinExistence type="predicted"/>
<evidence type="ECO:0000313" key="3">
    <source>
        <dbReference type="EMBL" id="KAK4096648.1"/>
    </source>
</evidence>
<organism evidence="3 4">
    <name type="scientific">Parathielavia hyrcaniae</name>
    <dbReference type="NCBI Taxonomy" id="113614"/>
    <lineage>
        <taxon>Eukaryota</taxon>
        <taxon>Fungi</taxon>
        <taxon>Dikarya</taxon>
        <taxon>Ascomycota</taxon>
        <taxon>Pezizomycotina</taxon>
        <taxon>Sordariomycetes</taxon>
        <taxon>Sordariomycetidae</taxon>
        <taxon>Sordariales</taxon>
        <taxon>Chaetomiaceae</taxon>
        <taxon>Parathielavia</taxon>
    </lineage>
</organism>
<sequence>MRFASSLALLALAGLGLSRPFIGGILDTIGVGNLLGGFAQNVGDVLGGTSPVHVVYPNIDVPLPGQVGGDPLAQGEAFRAGQAANIPQPGPDPVTTYPGIPADLPGILASPPQDAAANS</sequence>
<evidence type="ECO:0000313" key="4">
    <source>
        <dbReference type="Proteomes" id="UP001305647"/>
    </source>
</evidence>
<reference evidence="3" key="2">
    <citation type="submission" date="2023-05" db="EMBL/GenBank/DDBJ databases">
        <authorList>
            <consortium name="Lawrence Berkeley National Laboratory"/>
            <person name="Steindorff A."/>
            <person name="Hensen N."/>
            <person name="Bonometti L."/>
            <person name="Westerberg I."/>
            <person name="Brannstrom I.O."/>
            <person name="Guillou S."/>
            <person name="Cros-Aarteil S."/>
            <person name="Calhoun S."/>
            <person name="Haridas S."/>
            <person name="Kuo A."/>
            <person name="Mondo S."/>
            <person name="Pangilinan J."/>
            <person name="Riley R."/>
            <person name="Labutti K."/>
            <person name="Andreopoulos B."/>
            <person name="Lipzen A."/>
            <person name="Chen C."/>
            <person name="Yanf M."/>
            <person name="Daum C."/>
            <person name="Ng V."/>
            <person name="Clum A."/>
            <person name="Ohm R."/>
            <person name="Martin F."/>
            <person name="Silar P."/>
            <person name="Natvig D."/>
            <person name="Lalanne C."/>
            <person name="Gautier V."/>
            <person name="Ament-Velasquez S.L."/>
            <person name="Kruys A."/>
            <person name="Hutchinson M.I."/>
            <person name="Powell A.J."/>
            <person name="Barry K."/>
            <person name="Miller A.N."/>
            <person name="Grigoriev I.V."/>
            <person name="Debuchy R."/>
            <person name="Gladieux P."/>
            <person name="Thoren M.H."/>
            <person name="Johannesson H."/>
        </authorList>
    </citation>
    <scope>NUCLEOTIDE SEQUENCE</scope>
    <source>
        <strain evidence="3">CBS 757.83</strain>
    </source>
</reference>
<accession>A0AAN6PRZ9</accession>
<name>A0AAN6PRZ9_9PEZI</name>
<feature type="region of interest" description="Disordered" evidence="1">
    <location>
        <begin position="81"/>
        <end position="119"/>
    </location>
</feature>
<reference evidence="3" key="1">
    <citation type="journal article" date="2023" name="Mol. Phylogenet. Evol.">
        <title>Genome-scale phylogeny and comparative genomics of the fungal order Sordariales.</title>
        <authorList>
            <person name="Hensen N."/>
            <person name="Bonometti L."/>
            <person name="Westerberg I."/>
            <person name="Brannstrom I.O."/>
            <person name="Guillou S."/>
            <person name="Cros-Aarteil S."/>
            <person name="Calhoun S."/>
            <person name="Haridas S."/>
            <person name="Kuo A."/>
            <person name="Mondo S."/>
            <person name="Pangilinan J."/>
            <person name="Riley R."/>
            <person name="LaButti K."/>
            <person name="Andreopoulos B."/>
            <person name="Lipzen A."/>
            <person name="Chen C."/>
            <person name="Yan M."/>
            <person name="Daum C."/>
            <person name="Ng V."/>
            <person name="Clum A."/>
            <person name="Steindorff A."/>
            <person name="Ohm R.A."/>
            <person name="Martin F."/>
            <person name="Silar P."/>
            <person name="Natvig D.O."/>
            <person name="Lalanne C."/>
            <person name="Gautier V."/>
            <person name="Ament-Velasquez S.L."/>
            <person name="Kruys A."/>
            <person name="Hutchinson M.I."/>
            <person name="Powell A.J."/>
            <person name="Barry K."/>
            <person name="Miller A.N."/>
            <person name="Grigoriev I.V."/>
            <person name="Debuchy R."/>
            <person name="Gladieux P."/>
            <person name="Hiltunen Thoren M."/>
            <person name="Johannesson H."/>
        </authorList>
    </citation>
    <scope>NUCLEOTIDE SEQUENCE</scope>
    <source>
        <strain evidence="3">CBS 757.83</strain>
    </source>
</reference>
<evidence type="ECO:0000256" key="1">
    <source>
        <dbReference type="SAM" id="MobiDB-lite"/>
    </source>
</evidence>
<evidence type="ECO:0000256" key="2">
    <source>
        <dbReference type="SAM" id="SignalP"/>
    </source>
</evidence>
<protein>
    <submittedName>
        <fullName evidence="3">Uncharacterized protein</fullName>
    </submittedName>
</protein>
<keyword evidence="4" id="KW-1185">Reference proteome</keyword>
<keyword evidence="2" id="KW-0732">Signal</keyword>
<feature type="signal peptide" evidence="2">
    <location>
        <begin position="1"/>
        <end position="18"/>
    </location>
</feature>
<gene>
    <name evidence="3" type="ORF">N658DRAFT_345761</name>
</gene>